<gene>
    <name evidence="1" type="ORF">FE633_13395</name>
</gene>
<evidence type="ECO:0008006" key="3">
    <source>
        <dbReference type="Google" id="ProtNLM"/>
    </source>
</evidence>
<keyword evidence="2" id="KW-1185">Reference proteome</keyword>
<dbReference type="RefSeq" id="WP_138045343.1">
    <property type="nucleotide sequence ID" value="NZ_VBZC01000012.1"/>
</dbReference>
<organism evidence="1 2">
    <name type="scientific">Streptomyces montanus</name>
    <dbReference type="NCBI Taxonomy" id="2580423"/>
    <lineage>
        <taxon>Bacteria</taxon>
        <taxon>Bacillati</taxon>
        <taxon>Actinomycetota</taxon>
        <taxon>Actinomycetes</taxon>
        <taxon>Kitasatosporales</taxon>
        <taxon>Streptomycetaceae</taxon>
        <taxon>Streptomyces</taxon>
    </lineage>
</organism>
<protein>
    <recommendedName>
        <fullName evidence="3">Secreted protein/lipoprotein</fullName>
    </recommendedName>
</protein>
<name>A0A5R9FP96_9ACTN</name>
<evidence type="ECO:0000313" key="2">
    <source>
        <dbReference type="Proteomes" id="UP000305906"/>
    </source>
</evidence>
<accession>A0A5R9FP96</accession>
<comment type="caution">
    <text evidence="1">The sequence shown here is derived from an EMBL/GenBank/DDBJ whole genome shotgun (WGS) entry which is preliminary data.</text>
</comment>
<reference evidence="1 2" key="1">
    <citation type="submission" date="2019-05" db="EMBL/GenBank/DDBJ databases">
        <title>Streptomyces sp. NEAU-C151, a novel actinomycete isolated from soil.</title>
        <authorList>
            <person name="Han L."/>
            <person name="Jiang H."/>
        </authorList>
    </citation>
    <scope>NUCLEOTIDE SEQUENCE [LARGE SCALE GENOMIC DNA]</scope>
    <source>
        <strain evidence="1 2">NEAU-C151</strain>
    </source>
</reference>
<dbReference type="AlphaFoldDB" id="A0A5R9FP96"/>
<dbReference type="EMBL" id="VBZC01000012">
    <property type="protein sequence ID" value="TLS45752.1"/>
    <property type="molecule type" value="Genomic_DNA"/>
</dbReference>
<sequence length="144" mass="15784">MSADEAQARKAVIAAYQSMADEQAKAYAKSSLAGSDITKYATGKALRDVKDAVFVNMQNGIVVKGEPKVIAAEDDVTLDTTSKPQRASLQVCFDTNTWKPVDKKTGKSVAPPNQVKRYTITANLQQQRSRWLVTDEKADKEKTC</sequence>
<dbReference type="Proteomes" id="UP000305906">
    <property type="component" value="Unassembled WGS sequence"/>
</dbReference>
<evidence type="ECO:0000313" key="1">
    <source>
        <dbReference type="EMBL" id="TLS45752.1"/>
    </source>
</evidence>
<proteinExistence type="predicted"/>